<protein>
    <submittedName>
        <fullName evidence="2">Pyoverdine/dityrosine biosynthesis protein</fullName>
    </submittedName>
</protein>
<feature type="region of interest" description="Disordered" evidence="1">
    <location>
        <begin position="98"/>
        <end position="142"/>
    </location>
</feature>
<evidence type="ECO:0000313" key="3">
    <source>
        <dbReference type="Proteomes" id="UP000199165"/>
    </source>
</evidence>
<dbReference type="Pfam" id="PF05141">
    <property type="entry name" value="DIT1_PvcA"/>
    <property type="match status" value="1"/>
</dbReference>
<dbReference type="PANTHER" id="PTHR37285">
    <property type="entry name" value="SPORE WALL MATURATION PROTEIN DIT1"/>
    <property type="match status" value="1"/>
</dbReference>
<dbReference type="InterPro" id="IPR007817">
    <property type="entry name" value="Isocyanide_synthase_DIT1"/>
</dbReference>
<accession>A0A1I7A863</accession>
<dbReference type="AlphaFoldDB" id="A0A1I7A863"/>
<feature type="compositionally biased region" description="Basic and acidic residues" evidence="1">
    <location>
        <begin position="415"/>
        <end position="435"/>
    </location>
</feature>
<proteinExistence type="predicted"/>
<feature type="compositionally biased region" description="Basic and acidic residues" evidence="1">
    <location>
        <begin position="98"/>
        <end position="113"/>
    </location>
</feature>
<organism evidence="2 3">
    <name type="scientific">Actinopolyspora righensis</name>
    <dbReference type="NCBI Taxonomy" id="995060"/>
    <lineage>
        <taxon>Bacteria</taxon>
        <taxon>Bacillati</taxon>
        <taxon>Actinomycetota</taxon>
        <taxon>Actinomycetes</taxon>
        <taxon>Actinopolysporales</taxon>
        <taxon>Actinopolysporaceae</taxon>
        <taxon>Actinopolyspora</taxon>
        <taxon>Actinopolyspora alba group</taxon>
    </lineage>
</organism>
<reference evidence="3" key="1">
    <citation type="submission" date="2016-10" db="EMBL/GenBank/DDBJ databases">
        <authorList>
            <person name="Varghese N."/>
            <person name="Submissions S."/>
        </authorList>
    </citation>
    <scope>NUCLEOTIDE SEQUENCE [LARGE SCALE GENOMIC DNA]</scope>
    <source>
        <strain evidence="3">DSM 45501</strain>
    </source>
</reference>
<name>A0A1I7A863_9ACTN</name>
<evidence type="ECO:0000313" key="2">
    <source>
        <dbReference type="EMBL" id="SFT71088.1"/>
    </source>
</evidence>
<feature type="region of interest" description="Disordered" evidence="1">
    <location>
        <begin position="403"/>
        <end position="505"/>
    </location>
</feature>
<sequence>MDGRSRLGPEENTVPPFGTWPLDVARADSVLVEGEYGVRLSGRDGPVRLVGKRAGSGISLGGAPTWRELYRTLIRLRLTRGRRDPAWLALLTEALERIPDDSSPDEPPRHEPPRYGSPRDSFPRGGVRQGGARRPGSAWSRFAGMPAEDPIIRMHCATAEPRVPDDAVAPLGEPTPAHPAFPGGTIAVRLPTLLRTGPTLPHPLLGEVVGNRFERGESASRYFLEHFVRPLLRAFRLALENPPGMLFTPRVENLAVELSPETQATGRFVVTPETAVREAREVTATEVRDGVRELVRTLQELSATFERTEFGERDRAGRGEFRAAMRQVISAELRDLETGSADVLSGNHPLRGFVHTVPAEQDELLRRVLRTVQERTRLRRWNRELGQPTVVIDLESCGLVPERTVPSGQAGSDPFRNRSDVETVLRSLPREERASRCRPGGVGPESHRSENVLPEDSLPEASLSEASRPENYPSDPRRSEPSPDESGGAGGLRFRSRESHRLAESVWDPPTAELAELNTPVTGKVGSGLPRFVWDIRDAGGRVVFCVPGSERHYDHARVVLDRAGVPEADLIRVPLTGSGPATEWTVRRLRELGDTDVVAIFDTESAAKGIELSGVLTVAVSPRGDLPRQRDGRENGAAESRAVPDRGVPVISSFETSPWRRSAWSQPVLSNTHSLEELQIASLRENRSSWRWAVRLTRAETESMIESVLDDADRAADRTARGATVKFAADEPVADPAERTRRTVGALHHVLTRKQFLKGSRSNYLLADMHRDADSFVARDEPVEVMLLGFPIKQSLNRLKACGPLPDIAELGGLIRLRELQRAARGVHPPGLRFNILTDGRHFRPRPASVTAAYTRKLREYASLVGLDDCVSIREIDSLATERLGREVTARRPAMYERFRGSLESALRGLDITDQPLRTLDRVRDRADARVGPDAESVARSLYLFREMVMSMVYSVPVPTPTGTDRFGWARRVYADVYNFGDSRLSPRLRQARVAVLRRAWHNAIRYLSTMQVDEELGYEKLLDPRVRLTVSAVTKGRCGFTYLGGSGLLPWQGTGVLDSRGYVAVDFAVSLIDQGFVPAFSPLLGPSQPLMMVPPQYARLPSRGARTPGALLDGSLRDRARLRRK</sequence>
<dbReference type="PANTHER" id="PTHR37285:SF5">
    <property type="entry name" value="SPORE WALL MATURATION PROTEIN DIT1"/>
    <property type="match status" value="1"/>
</dbReference>
<dbReference type="Proteomes" id="UP000199165">
    <property type="component" value="Unassembled WGS sequence"/>
</dbReference>
<evidence type="ECO:0000256" key="1">
    <source>
        <dbReference type="SAM" id="MobiDB-lite"/>
    </source>
</evidence>
<feature type="compositionally biased region" description="Basic and acidic residues" evidence="1">
    <location>
        <begin position="626"/>
        <end position="637"/>
    </location>
</feature>
<gene>
    <name evidence="2" type="ORF">SAMN04487904_106109</name>
</gene>
<keyword evidence="3" id="KW-1185">Reference proteome</keyword>
<feature type="region of interest" description="Disordered" evidence="1">
    <location>
        <begin position="624"/>
        <end position="644"/>
    </location>
</feature>
<dbReference type="EMBL" id="FPAT01000006">
    <property type="protein sequence ID" value="SFT71088.1"/>
    <property type="molecule type" value="Genomic_DNA"/>
</dbReference>